<feature type="region of interest" description="Disordered" evidence="1">
    <location>
        <begin position="1155"/>
        <end position="1175"/>
    </location>
</feature>
<dbReference type="Pfam" id="PF16059">
    <property type="entry name" value="MGA_dom"/>
    <property type="match status" value="1"/>
</dbReference>
<dbReference type="EMBL" id="JAACXV010000174">
    <property type="protein sequence ID" value="KAF7282446.1"/>
    <property type="molecule type" value="Genomic_DNA"/>
</dbReference>
<name>A0A834MFK3_RHYFE</name>
<accession>A0A834MFK3</accession>
<feature type="region of interest" description="Disordered" evidence="1">
    <location>
        <begin position="1048"/>
        <end position="1073"/>
    </location>
</feature>
<protein>
    <recommendedName>
        <fullName evidence="2">MGA conserved domain-containing protein</fullName>
    </recommendedName>
</protein>
<reference evidence="3" key="1">
    <citation type="submission" date="2020-08" db="EMBL/GenBank/DDBJ databases">
        <title>Genome sequencing and assembly of the red palm weevil Rhynchophorus ferrugineus.</title>
        <authorList>
            <person name="Dias G.B."/>
            <person name="Bergman C.M."/>
            <person name="Manee M."/>
        </authorList>
    </citation>
    <scope>NUCLEOTIDE SEQUENCE</scope>
    <source>
        <strain evidence="3">AA-2017</strain>
        <tissue evidence="3">Whole larva</tissue>
    </source>
</reference>
<dbReference type="OrthoDB" id="6119313at2759"/>
<dbReference type="InterPro" id="IPR032060">
    <property type="entry name" value="MGA_dom"/>
</dbReference>
<feature type="region of interest" description="Disordered" evidence="1">
    <location>
        <begin position="144"/>
        <end position="179"/>
    </location>
</feature>
<evidence type="ECO:0000313" key="3">
    <source>
        <dbReference type="EMBL" id="KAF7282446.1"/>
    </source>
</evidence>
<evidence type="ECO:0000256" key="1">
    <source>
        <dbReference type="SAM" id="MobiDB-lite"/>
    </source>
</evidence>
<comment type="caution">
    <text evidence="3">The sequence shown here is derived from an EMBL/GenBank/DDBJ whole genome shotgun (WGS) entry which is preliminary data.</text>
</comment>
<sequence>MAESYHFGLFNKYLYINMETEAVDLTDPLEELLHKTGWTPEYLQERLLKLTSNGVKKPESISHSTTSSTIKQTPASEVIELSDDEDNEPVKDYGVSQINVVKVTSMGNDNDNALLMKDEGKPLANQNGIRKIHVCPDIIQLISDSDSDDEQDPKQSELTHDSGAVITKENDDTSISNNEDMGLDIQVTNCTMEEFKNLVQRENSILDAKRDVDTHEININSSSDTISIDAEHESETMEESDIIIGGYAETTVPNTVDVNNTELELVEFNSEGKNSTANAENTSLGSNLDTPREDGGVSNDDNVKVNGLDVHTAIIREIVDEIIDNVCKHSYPNEKSCLRGNECTEKNDESKPEEGSYLNPTEMLDELRESLKLQLSTLRTRKKVHLVEEIKTKIVDVEYKKKSVVLEVASDESMGTADDVSSSEKPSDDPEMPKMDCESEQTKEEEHVSNVFNEIRKIINKKKSLTVKTPNAINEELSKQIRIHDETISAVVLEKFKPVPEISSLPAQETSSPFVSDRLDEFLTDSKLNVSYTIPKSFAEEGLCRKYAEETVIPTVVAEVKEDVDKPKRENKYKPKTLAEKRRLLERDKLKEKRRIEKLMKIEQKRSYVVYRDQKVLVKTNTPGRCVGYFESAKPKISEDGSRTGVKKPSLLTDFFRRNVRLTYKPGPLSRKPLLQNGCVEYSTEVRTMPRVMLNLMPEPGRPVHGNLVHLLPKWDGEITEEQTEFALSALVSKKDDAPMKVFSFEVPYENDEKHIMVRKRRSGGVSSVVRETPVPSSDSSSVEDVVKDVLERLIDYVEIKELSPGLIRETDTRQTKEESSDVSVPAMDNHVYVKRRQGKKRSKVDMELLRLNCKLVNVEVDDNEPELECSKEYCSMGCVCKSLQCEAMIGIHCRKINCIFGCTCPKEKDKCINISAPIKLPPGTNLLSKDTVNRIEDEAKRNLAKIEKEFTQTVIYTSNKAIVVGCGSKARRATKMPKKYSDFFDEDEIMEKPKPTEVPKPSELTRPCYVLLDKANFADVVPYCLAHHLYDCFCKGEETSLPIKEQAKTEPVKIEPETKPTKPSRAVAKKDETMEESFKNIVRKAALQQDYYTEDVADVQYSTSGRPLRKKRKVYGSDFLSDDLEKLPAFSEKPEPIKPQVRPPSGRIQAIKRARNDRNQQNKRKASDESVDEVKRKLQDQIQECFKTMEIPSGRADVASEDGSIHNMIEFVFDDSDSHQSAADEVTSRCSRTESFSGTPRTLPKGATICDFVNHLTDADLNFARENKDNHTLSDCARFKIDLIEAHLKEIEVSMVRKRKRKQEITPKANDVGESQITFDKIPIPDVKTAFEGEIIIRDSEMIKSLPGSLEITRILPWSALLKGMTHKKIGVYCITNIPFKLIFANDVKLKGRNVLNVETYGKEILQLSVKGKTSSIVKRTENVRDIIRWLLSGKLPEKYQDTGLAFLLLEVHPKYFEVGGICTQTNKDPLDKSEWIQPADVQEATGQITEVKHRDMNNKVESLFIIKNKFPLRELVEEGFDDDDTDSLYMWVGLPEVFRVAKWRVVFLKNDFVYLHFKTVNYSIKYTDLIRLGQMAKEEKHTLILRNTHISQSSVHNQFGVYISHCYTDRIFIGPYFIDDQNEDIETLRYINKALVSSESFNRMKGNVNYKCGHWMRERTYSHQPRHYIKDVLDVTSNDSLLLRPLGAGKGITTTECKQQNSQGPGDNAQKYPTISIRKNLFNSSKDGTASSSASCSGSTMSESLVLEVPPDMTVSQESITASISPSFEFATEEISNASSEQQVLYYNGFQINIKTAKPRSPSEFNRFVMTSIPGFGYLGAFQPYNSNRLEISWPFEKKVLQFGCAEHAKEFLRARFNQLLQPVPETFKIEVDILTELDITKHEPVNAKYLNGQCICGKFGIYNFKNLDDAFCKQKLNISKQEIIQLFAKKAHDYIKKKIQELAEIVGISESDRDGYNMNNILEKAKEEVQAQEKLNRNLCNVISQEEDALSKKLLKSYEMIKNMPKKYRNIESRIISDILRIRPRKLNANEVVEINDDDDVEFVSVTQLDENERLNKTSKASIYSNDNLKGIETNSNDAIKFPDIEFKNEPATSSNDALISFNTGQQENPDVAEVEMETDAYNSDSPLPVVELAPLPVIQDVRSLKTYSKKAPVSPVPKPVSVVKPVKLIKSPTGTFVFWNGKLSLILLHKPLNV</sequence>
<feature type="region of interest" description="Disordered" evidence="1">
    <location>
        <begin position="410"/>
        <end position="446"/>
    </location>
</feature>
<feature type="region of interest" description="Disordered" evidence="1">
    <location>
        <begin position="269"/>
        <end position="302"/>
    </location>
</feature>
<proteinExistence type="predicted"/>
<feature type="compositionally biased region" description="Polar residues" evidence="1">
    <location>
        <begin position="271"/>
        <end position="289"/>
    </location>
</feature>
<dbReference type="Proteomes" id="UP000625711">
    <property type="component" value="Unassembled WGS sequence"/>
</dbReference>
<evidence type="ECO:0000259" key="2">
    <source>
        <dbReference type="Pfam" id="PF16059"/>
    </source>
</evidence>
<feature type="compositionally biased region" description="Basic and acidic residues" evidence="1">
    <location>
        <begin position="1048"/>
        <end position="1061"/>
    </location>
</feature>
<evidence type="ECO:0000313" key="4">
    <source>
        <dbReference type="Proteomes" id="UP000625711"/>
    </source>
</evidence>
<organism evidence="3 4">
    <name type="scientific">Rhynchophorus ferrugineus</name>
    <name type="common">Red palm weevil</name>
    <name type="synonym">Curculio ferrugineus</name>
    <dbReference type="NCBI Taxonomy" id="354439"/>
    <lineage>
        <taxon>Eukaryota</taxon>
        <taxon>Metazoa</taxon>
        <taxon>Ecdysozoa</taxon>
        <taxon>Arthropoda</taxon>
        <taxon>Hexapoda</taxon>
        <taxon>Insecta</taxon>
        <taxon>Pterygota</taxon>
        <taxon>Neoptera</taxon>
        <taxon>Endopterygota</taxon>
        <taxon>Coleoptera</taxon>
        <taxon>Polyphaga</taxon>
        <taxon>Cucujiformia</taxon>
        <taxon>Curculionidae</taxon>
        <taxon>Dryophthorinae</taxon>
        <taxon>Rhynchophorus</taxon>
    </lineage>
</organism>
<feature type="compositionally biased region" description="Basic and acidic residues" evidence="1">
    <location>
        <begin position="425"/>
        <end position="446"/>
    </location>
</feature>
<gene>
    <name evidence="3" type="ORF">GWI33_002674</name>
</gene>
<feature type="domain" description="MGA conserved" evidence="2">
    <location>
        <begin position="869"/>
        <end position="908"/>
    </location>
</feature>
<keyword evidence="4" id="KW-1185">Reference proteome</keyword>